<protein>
    <submittedName>
        <fullName evidence="2">Uncharacterized protein</fullName>
    </submittedName>
</protein>
<dbReference type="OrthoDB" id="10413348at2759"/>
<evidence type="ECO:0000313" key="3">
    <source>
        <dbReference type="Proteomes" id="UP000053573"/>
    </source>
</evidence>
<proteinExistence type="predicted"/>
<name>A0A0H1BFP6_9EURO</name>
<feature type="non-terminal residue" evidence="2">
    <location>
        <position position="1"/>
    </location>
</feature>
<evidence type="ECO:0000313" key="2">
    <source>
        <dbReference type="EMBL" id="KLJ09928.1"/>
    </source>
</evidence>
<dbReference type="Proteomes" id="UP000053573">
    <property type="component" value="Unassembled WGS sequence"/>
</dbReference>
<evidence type="ECO:0000256" key="1">
    <source>
        <dbReference type="SAM" id="MobiDB-lite"/>
    </source>
</evidence>
<feature type="compositionally biased region" description="Basic residues" evidence="1">
    <location>
        <begin position="1"/>
        <end position="15"/>
    </location>
</feature>
<reference evidence="3" key="1">
    <citation type="journal article" date="2015" name="PLoS Genet.">
        <title>The dynamic genome and transcriptome of the human fungal pathogen Blastomyces and close relative Emmonsia.</title>
        <authorList>
            <person name="Munoz J.F."/>
            <person name="Gauthier G.M."/>
            <person name="Desjardins C.A."/>
            <person name="Gallo J.E."/>
            <person name="Holder J."/>
            <person name="Sullivan T.D."/>
            <person name="Marty A.J."/>
            <person name="Carmen J.C."/>
            <person name="Chen Z."/>
            <person name="Ding L."/>
            <person name="Gujja S."/>
            <person name="Magrini V."/>
            <person name="Misas E."/>
            <person name="Mitreva M."/>
            <person name="Priest M."/>
            <person name="Saif S."/>
            <person name="Whiston E.A."/>
            <person name="Young S."/>
            <person name="Zeng Q."/>
            <person name="Goldman W.E."/>
            <person name="Mardis E.R."/>
            <person name="Taylor J.W."/>
            <person name="McEwen J.G."/>
            <person name="Clay O.K."/>
            <person name="Klein B.S."/>
            <person name="Cuomo C.A."/>
        </authorList>
    </citation>
    <scope>NUCLEOTIDE SEQUENCE [LARGE SCALE GENOMIC DNA]</scope>
    <source>
        <strain evidence="3">UAMH 139</strain>
    </source>
</reference>
<accession>A0A0H1BFP6</accession>
<dbReference type="EMBL" id="LDEV01002208">
    <property type="protein sequence ID" value="KLJ09928.1"/>
    <property type="molecule type" value="Genomic_DNA"/>
</dbReference>
<comment type="caution">
    <text evidence="2">The sequence shown here is derived from an EMBL/GenBank/DDBJ whole genome shotgun (WGS) entry which is preliminary data.</text>
</comment>
<dbReference type="AlphaFoldDB" id="A0A0H1BFP6"/>
<sequence>GRRRPTRVSQNRKCRPQPQQPPYAVKISTSPLRCQFHRGHRISSYTVGLVCTPSHFTHVPAHSGGDKAEKQRKNLPKRTYTAVGQTIHPWVQQRDRAVHSRAAVPPVELITTVPAFLTSCSTANNSEAFSRIAL</sequence>
<organism evidence="2 3">
    <name type="scientific">Blastomyces silverae</name>
    <dbReference type="NCBI Taxonomy" id="2060906"/>
    <lineage>
        <taxon>Eukaryota</taxon>
        <taxon>Fungi</taxon>
        <taxon>Dikarya</taxon>
        <taxon>Ascomycota</taxon>
        <taxon>Pezizomycotina</taxon>
        <taxon>Eurotiomycetes</taxon>
        <taxon>Eurotiomycetidae</taxon>
        <taxon>Onygenales</taxon>
        <taxon>Ajellomycetaceae</taxon>
        <taxon>Blastomyces</taxon>
    </lineage>
</organism>
<keyword evidence="3" id="KW-1185">Reference proteome</keyword>
<feature type="region of interest" description="Disordered" evidence="1">
    <location>
        <begin position="1"/>
        <end position="24"/>
    </location>
</feature>
<gene>
    <name evidence="2" type="ORF">EMPG_14657</name>
</gene>